<accession>A0A6P1T1Z3</accession>
<dbReference type="PANTHER" id="PTHR42815:SF2">
    <property type="entry name" value="FAD-BINDING, PUTATIVE (AFU_ORTHOLOGUE AFUA_6G07600)-RELATED"/>
    <property type="match status" value="1"/>
</dbReference>
<dbReference type="InterPro" id="IPR024029">
    <property type="entry name" value="Pyridox_Oxase_FMN-dep"/>
</dbReference>
<reference evidence="2 3" key="1">
    <citation type="submission" date="2019-12" db="EMBL/GenBank/DDBJ databases">
        <title>Complete genome sequence of Algicella marina strain 9Alg 56(T) isolated from the red alga Tichocarpus crinitus.</title>
        <authorList>
            <person name="Kim S.-G."/>
            <person name="Nedashkovskaya O.I."/>
        </authorList>
    </citation>
    <scope>NUCLEOTIDE SEQUENCE [LARGE SCALE GENOMIC DNA]</scope>
    <source>
        <strain evidence="2 3">9Alg 56</strain>
    </source>
</reference>
<evidence type="ECO:0000259" key="1">
    <source>
        <dbReference type="Pfam" id="PF01243"/>
    </source>
</evidence>
<dbReference type="InterPro" id="IPR012349">
    <property type="entry name" value="Split_barrel_FMN-bd"/>
</dbReference>
<dbReference type="Proteomes" id="UP000464495">
    <property type="component" value="Chromosome"/>
</dbReference>
<feature type="domain" description="Pyridoxamine 5'-phosphate oxidase N-terminal" evidence="1">
    <location>
        <begin position="30"/>
        <end position="150"/>
    </location>
</feature>
<sequence length="202" mass="22036">MARIETEAALRAIYQPAPGPASTDKVADHITPEYRAWIEASPFCTLATIGPAGLDASPRGDIGQVTFVQDDGTLALPDRRGNNRIDSLLNIVRDPRVSLMYLIPGSGTVIRVNGTAEIRDDADLLKHYAQQGREPRSVIIVSPKEVYFQCARAVLRAGLWKPPQDTGHLPSVGTILEGMTRGGIDGETYDSEWPARAARTMW</sequence>
<proteinExistence type="predicted"/>
<protein>
    <submittedName>
        <fullName evidence="2">Pyridoxamine 5'-phosphate oxidase family protein</fullName>
    </submittedName>
</protein>
<dbReference type="KEGG" id="amaq:GO499_17035"/>
<dbReference type="Gene3D" id="2.30.110.10">
    <property type="entry name" value="Electron Transport, Fmn-binding Protein, Chain A"/>
    <property type="match status" value="1"/>
</dbReference>
<dbReference type="NCBIfam" id="TIGR04025">
    <property type="entry name" value="PPOX_FMN_DR2398"/>
    <property type="match status" value="1"/>
</dbReference>
<evidence type="ECO:0000313" key="2">
    <source>
        <dbReference type="EMBL" id="QHQ36758.1"/>
    </source>
</evidence>
<evidence type="ECO:0000313" key="3">
    <source>
        <dbReference type="Proteomes" id="UP000464495"/>
    </source>
</evidence>
<keyword evidence="3" id="KW-1185">Reference proteome</keyword>
<dbReference type="Pfam" id="PF01243">
    <property type="entry name" value="PNPOx_N"/>
    <property type="match status" value="1"/>
</dbReference>
<name>A0A6P1T1Z3_9RHOB</name>
<dbReference type="InterPro" id="IPR011576">
    <property type="entry name" value="Pyridox_Oxase_N"/>
</dbReference>
<dbReference type="PANTHER" id="PTHR42815">
    <property type="entry name" value="FAD-BINDING, PUTATIVE (AFU_ORTHOLOGUE AFUA_6G07600)-RELATED"/>
    <property type="match status" value="1"/>
</dbReference>
<dbReference type="RefSeq" id="WP_161863302.1">
    <property type="nucleotide sequence ID" value="NZ_CP046620.1"/>
</dbReference>
<gene>
    <name evidence="2" type="ORF">GO499_17035</name>
</gene>
<dbReference type="SUPFAM" id="SSF50475">
    <property type="entry name" value="FMN-binding split barrel"/>
    <property type="match status" value="1"/>
</dbReference>
<dbReference type="EMBL" id="CP046620">
    <property type="protein sequence ID" value="QHQ36758.1"/>
    <property type="molecule type" value="Genomic_DNA"/>
</dbReference>
<organism evidence="2 3">
    <name type="scientific">Algicella marina</name>
    <dbReference type="NCBI Taxonomy" id="2683284"/>
    <lineage>
        <taxon>Bacteria</taxon>
        <taxon>Pseudomonadati</taxon>
        <taxon>Pseudomonadota</taxon>
        <taxon>Alphaproteobacteria</taxon>
        <taxon>Rhodobacterales</taxon>
        <taxon>Paracoccaceae</taxon>
        <taxon>Algicella</taxon>
    </lineage>
</organism>
<dbReference type="AlphaFoldDB" id="A0A6P1T1Z3"/>